<gene>
    <name evidence="2" type="ORF">TSIB3V08_LOCUS7384</name>
</gene>
<dbReference type="InterPro" id="IPR012337">
    <property type="entry name" value="RNaseH-like_sf"/>
</dbReference>
<evidence type="ECO:0000313" key="2">
    <source>
        <dbReference type="EMBL" id="CAD7263304.1"/>
    </source>
</evidence>
<dbReference type="Gene3D" id="3.30.420.10">
    <property type="entry name" value="Ribonuclease H-like superfamily/Ribonuclease H"/>
    <property type="match status" value="1"/>
</dbReference>
<name>A0A7R9G2G5_TIMSH</name>
<dbReference type="AlphaFoldDB" id="A0A7R9G2G5"/>
<evidence type="ECO:0008006" key="3">
    <source>
        <dbReference type="Google" id="ProtNLM"/>
    </source>
</evidence>
<dbReference type="SUPFAM" id="SSF53098">
    <property type="entry name" value="Ribonuclease H-like"/>
    <property type="match status" value="1"/>
</dbReference>
<accession>A0A7R9G2G5</accession>
<organism evidence="2">
    <name type="scientific">Timema shepardi</name>
    <name type="common">Walking stick</name>
    <dbReference type="NCBI Taxonomy" id="629360"/>
    <lineage>
        <taxon>Eukaryota</taxon>
        <taxon>Metazoa</taxon>
        <taxon>Ecdysozoa</taxon>
        <taxon>Arthropoda</taxon>
        <taxon>Hexapoda</taxon>
        <taxon>Insecta</taxon>
        <taxon>Pterygota</taxon>
        <taxon>Neoptera</taxon>
        <taxon>Polyneoptera</taxon>
        <taxon>Phasmatodea</taxon>
        <taxon>Timematodea</taxon>
        <taxon>Timematoidea</taxon>
        <taxon>Timematidae</taxon>
        <taxon>Timema</taxon>
    </lineage>
</organism>
<proteinExistence type="predicted"/>
<reference evidence="2" key="1">
    <citation type="submission" date="2020-11" db="EMBL/GenBank/DDBJ databases">
        <authorList>
            <person name="Tran Van P."/>
        </authorList>
    </citation>
    <scope>NUCLEOTIDE SEQUENCE</scope>
</reference>
<feature type="region of interest" description="Disordered" evidence="1">
    <location>
        <begin position="618"/>
        <end position="637"/>
    </location>
</feature>
<dbReference type="InterPro" id="IPR036397">
    <property type="entry name" value="RNaseH_sf"/>
</dbReference>
<sequence>MVRDNHGSDPWCIDLKERILKGGSVGAPHVIVRDNGPCIRSITFKDMCFGWGIKLVTTSPYHLGTNNFERFNRYLEIALTKFQNWELNHLNLDIWDISSLLEDIDVVSHEDRDRHAHDHLRSASKRVFRNSYDDLCNVKVHGTYNHQLWVYKVSAHDSLNRQKKKTPATLGGKTIDLKGSRTRTVKHHGDSLTVKMLLEVLCCESDSSRTIPRIGDSDDSDTDDQFLLSYVRRHYSMSGWVRASQTTVVTSRLSEQGFGTSIAPTRVDDSTAVLFSALIPALQVVSHPSKRVRFIQGFVRDRNDDLSHVRNVHRGPVLHAQALNLVPHVTVVVLLDHLPNRMDFAATVGFVYRVPRDLPSLPRPIFLPDVPEDRIGQRSWWRPLRTVPSRRSFERPLDGGSYELRTMIDFRLCSKARDFNTNRLLIPLEKTKSRTSRRQPGLEGKCVGVGGPEATILCRSMTSWSNLPRAHIILEPLSVEGATACSFSTGSSLFGCTAMRDQVEDDVLYDQVATVTPRRLLDHPPETRLKVPWVQSRNALECLGLTAHWRKIIPVALVLKLESLSPSVPQRHPRASGLHLAHPSSLLGPWKHANSLPPARTCTWDSPATPRSELLSSADTSGEIISPPGTAPLVVTNTEPTPRVSATIPLHMPKPQTVLALKRAAWRLVLLHLEVEHAQD</sequence>
<evidence type="ECO:0000256" key="1">
    <source>
        <dbReference type="SAM" id="MobiDB-lite"/>
    </source>
</evidence>
<protein>
    <recommendedName>
        <fullName evidence="3">Integrase catalytic domain-containing protein</fullName>
    </recommendedName>
</protein>
<dbReference type="GO" id="GO:0003676">
    <property type="term" value="F:nucleic acid binding"/>
    <property type="evidence" value="ECO:0007669"/>
    <property type="project" value="InterPro"/>
</dbReference>
<dbReference type="EMBL" id="OC003441">
    <property type="protein sequence ID" value="CAD7263304.1"/>
    <property type="molecule type" value="Genomic_DNA"/>
</dbReference>